<feature type="domain" description="Large ribosomal subunit protein uL11 N-terminal" evidence="11">
    <location>
        <begin position="9"/>
        <end position="66"/>
    </location>
</feature>
<comment type="similarity">
    <text evidence="1 7 8">Belongs to the universal ribosomal protein uL11 family.</text>
</comment>
<evidence type="ECO:0000256" key="9">
    <source>
        <dbReference type="RuleBase" id="RU003979"/>
    </source>
</evidence>
<organism evidence="12 13">
    <name type="scientific">Candidatus Magasanikbacteria bacterium RIFOXYC12_FULL_33_11</name>
    <dbReference type="NCBI Taxonomy" id="1798701"/>
    <lineage>
        <taxon>Bacteria</taxon>
        <taxon>Candidatus Magasanikiibacteriota</taxon>
    </lineage>
</organism>
<comment type="function">
    <text evidence="7 9">Forms part of the ribosomal stalk which helps the ribosome interact with GTP-bound translation factors.</text>
</comment>
<evidence type="ECO:0000313" key="13">
    <source>
        <dbReference type="Proteomes" id="UP000178349"/>
    </source>
</evidence>
<dbReference type="Gene3D" id="1.10.10.250">
    <property type="entry name" value="Ribosomal protein L11, C-terminal domain"/>
    <property type="match status" value="1"/>
</dbReference>
<dbReference type="EMBL" id="MFQW01000050">
    <property type="protein sequence ID" value="OGH85013.1"/>
    <property type="molecule type" value="Genomic_DNA"/>
</dbReference>
<feature type="domain" description="Large ribosomal subunit protein uL11 C-terminal" evidence="10">
    <location>
        <begin position="71"/>
        <end position="139"/>
    </location>
</feature>
<keyword evidence="4 7" id="KW-0694">RNA-binding</keyword>
<dbReference type="InterPro" id="IPR036769">
    <property type="entry name" value="Ribosomal_uL11_C_sf"/>
</dbReference>
<dbReference type="Pfam" id="PF03946">
    <property type="entry name" value="Ribosomal_L11_N"/>
    <property type="match status" value="1"/>
</dbReference>
<evidence type="ECO:0000256" key="6">
    <source>
        <dbReference type="ARBA" id="ARBA00023274"/>
    </source>
</evidence>
<dbReference type="InterPro" id="IPR020785">
    <property type="entry name" value="Ribosomal_uL11_CS"/>
</dbReference>
<dbReference type="NCBIfam" id="TIGR01632">
    <property type="entry name" value="L11_bact"/>
    <property type="match status" value="1"/>
</dbReference>
<dbReference type="InterPro" id="IPR006519">
    <property type="entry name" value="Ribosomal_uL11_bac-typ"/>
</dbReference>
<dbReference type="InterPro" id="IPR036796">
    <property type="entry name" value="Ribosomal_uL11_N_sf"/>
</dbReference>
<sequence length="140" mass="14776">MAKALKTQIKLQVMGGAANPAPPIGPALGQHGLNIQDFCTQFNNATADKKGEVVPVVINVYEDRTFDFITKVAPASTLIMKAAGISKGAGNPLKDKAGTITKAQLKEIAEKKMEDLNANDIEAAMKIIAGTARQMGVKVE</sequence>
<reference evidence="12 13" key="1">
    <citation type="journal article" date="2016" name="Nat. Commun.">
        <title>Thousands of microbial genomes shed light on interconnected biogeochemical processes in an aquifer system.</title>
        <authorList>
            <person name="Anantharaman K."/>
            <person name="Brown C.T."/>
            <person name="Hug L.A."/>
            <person name="Sharon I."/>
            <person name="Castelle C.J."/>
            <person name="Probst A.J."/>
            <person name="Thomas B.C."/>
            <person name="Singh A."/>
            <person name="Wilkins M.J."/>
            <person name="Karaoz U."/>
            <person name="Brodie E.L."/>
            <person name="Williams K.H."/>
            <person name="Hubbard S.S."/>
            <person name="Banfield J.F."/>
        </authorList>
    </citation>
    <scope>NUCLEOTIDE SEQUENCE [LARGE SCALE GENOMIC DNA]</scope>
</reference>
<dbReference type="GO" id="GO:0003735">
    <property type="term" value="F:structural constituent of ribosome"/>
    <property type="evidence" value="ECO:0007669"/>
    <property type="project" value="InterPro"/>
</dbReference>
<dbReference type="SMART" id="SM00649">
    <property type="entry name" value="RL11"/>
    <property type="match status" value="1"/>
</dbReference>
<dbReference type="InterPro" id="IPR020783">
    <property type="entry name" value="Ribosomal_uL11_C"/>
</dbReference>
<keyword evidence="3 7" id="KW-0699">rRNA-binding</keyword>
<protein>
    <recommendedName>
        <fullName evidence="7">Large ribosomal subunit protein uL11</fullName>
    </recommendedName>
</protein>
<dbReference type="FunFam" id="3.30.1550.10:FF:000006">
    <property type="entry name" value="50S ribosomal protein L11"/>
    <property type="match status" value="1"/>
</dbReference>
<dbReference type="PANTHER" id="PTHR11661:SF1">
    <property type="entry name" value="LARGE RIBOSOMAL SUBUNIT PROTEIN UL11M"/>
    <property type="match status" value="1"/>
</dbReference>
<dbReference type="PANTHER" id="PTHR11661">
    <property type="entry name" value="60S RIBOSOMAL PROTEIN L12"/>
    <property type="match status" value="1"/>
</dbReference>
<dbReference type="GO" id="GO:0022625">
    <property type="term" value="C:cytosolic large ribosomal subunit"/>
    <property type="evidence" value="ECO:0007669"/>
    <property type="project" value="TreeGrafter"/>
</dbReference>
<dbReference type="SUPFAM" id="SSF46906">
    <property type="entry name" value="Ribosomal protein L11, C-terminal domain"/>
    <property type="match status" value="1"/>
</dbReference>
<dbReference type="GO" id="GO:0006412">
    <property type="term" value="P:translation"/>
    <property type="evidence" value="ECO:0007669"/>
    <property type="project" value="UniProtKB-UniRule"/>
</dbReference>
<accession>A0A1F6NMP5</accession>
<dbReference type="Pfam" id="PF00298">
    <property type="entry name" value="Ribosomal_L11"/>
    <property type="match status" value="1"/>
</dbReference>
<evidence type="ECO:0000259" key="10">
    <source>
        <dbReference type="Pfam" id="PF00298"/>
    </source>
</evidence>
<dbReference type="InterPro" id="IPR020784">
    <property type="entry name" value="Ribosomal_uL11_N"/>
</dbReference>
<comment type="caution">
    <text evidence="12">The sequence shown here is derived from an EMBL/GenBank/DDBJ whole genome shotgun (WGS) entry which is preliminary data.</text>
</comment>
<evidence type="ECO:0000256" key="7">
    <source>
        <dbReference type="HAMAP-Rule" id="MF_00736"/>
    </source>
</evidence>
<evidence type="ECO:0000256" key="3">
    <source>
        <dbReference type="ARBA" id="ARBA00022730"/>
    </source>
</evidence>
<dbReference type="PROSITE" id="PS00359">
    <property type="entry name" value="RIBOSOMAL_L11"/>
    <property type="match status" value="1"/>
</dbReference>
<dbReference type="CDD" id="cd00349">
    <property type="entry name" value="Ribosomal_L11"/>
    <property type="match status" value="1"/>
</dbReference>
<name>A0A1F6NMP5_9BACT</name>
<dbReference type="InterPro" id="IPR000911">
    <property type="entry name" value="Ribosomal_uL11"/>
</dbReference>
<keyword evidence="5 7" id="KW-0689">Ribosomal protein</keyword>
<evidence type="ECO:0000256" key="4">
    <source>
        <dbReference type="ARBA" id="ARBA00022884"/>
    </source>
</evidence>
<evidence type="ECO:0000259" key="11">
    <source>
        <dbReference type="Pfam" id="PF03946"/>
    </source>
</evidence>
<comment type="PTM">
    <text evidence="7 9">One or more lysine residues are methylated.</text>
</comment>
<evidence type="ECO:0000256" key="1">
    <source>
        <dbReference type="ARBA" id="ARBA00010537"/>
    </source>
</evidence>
<dbReference type="SUPFAM" id="SSF54747">
    <property type="entry name" value="Ribosomal L11/L12e N-terminal domain"/>
    <property type="match status" value="1"/>
</dbReference>
<evidence type="ECO:0000256" key="2">
    <source>
        <dbReference type="ARBA" id="ARBA00022481"/>
    </source>
</evidence>
<gene>
    <name evidence="7" type="primary">rplK</name>
    <name evidence="12" type="ORF">A2493_02800</name>
</gene>
<evidence type="ECO:0000256" key="5">
    <source>
        <dbReference type="ARBA" id="ARBA00022980"/>
    </source>
</evidence>
<comment type="subunit">
    <text evidence="7">Part of the ribosomal stalk of the 50S ribosomal subunit. Interacts with L10 and the large rRNA to form the base of the stalk. L10 forms an elongated spine to which L12 dimers bind in a sequential fashion forming a multimeric L10(L12)X complex.</text>
</comment>
<dbReference type="Proteomes" id="UP000178349">
    <property type="component" value="Unassembled WGS sequence"/>
</dbReference>
<dbReference type="Gene3D" id="3.30.1550.10">
    <property type="entry name" value="Ribosomal protein L11/L12, N-terminal domain"/>
    <property type="match status" value="1"/>
</dbReference>
<evidence type="ECO:0000313" key="12">
    <source>
        <dbReference type="EMBL" id="OGH85013.1"/>
    </source>
</evidence>
<keyword evidence="6 7" id="KW-0687">Ribonucleoprotein</keyword>
<dbReference type="HAMAP" id="MF_00736">
    <property type="entry name" value="Ribosomal_uL11"/>
    <property type="match status" value="1"/>
</dbReference>
<dbReference type="AlphaFoldDB" id="A0A1F6NMP5"/>
<proteinExistence type="inferred from homology"/>
<dbReference type="FunFam" id="1.10.10.250:FF:000001">
    <property type="entry name" value="50S ribosomal protein L11"/>
    <property type="match status" value="1"/>
</dbReference>
<keyword evidence="2 7" id="KW-0488">Methylation</keyword>
<evidence type="ECO:0000256" key="8">
    <source>
        <dbReference type="RuleBase" id="RU003978"/>
    </source>
</evidence>
<dbReference type="GO" id="GO:0070180">
    <property type="term" value="F:large ribosomal subunit rRNA binding"/>
    <property type="evidence" value="ECO:0007669"/>
    <property type="project" value="UniProtKB-UniRule"/>
</dbReference>